<dbReference type="GO" id="GO:0005829">
    <property type="term" value="C:cytosol"/>
    <property type="evidence" value="ECO:0007669"/>
    <property type="project" value="TreeGrafter"/>
</dbReference>
<dbReference type="NCBIfam" id="TIGR01430">
    <property type="entry name" value="aden_deam"/>
    <property type="match status" value="1"/>
</dbReference>
<dbReference type="GO" id="GO:0043103">
    <property type="term" value="P:hypoxanthine salvage"/>
    <property type="evidence" value="ECO:0007669"/>
    <property type="project" value="TreeGrafter"/>
</dbReference>
<dbReference type="CDD" id="cd01320">
    <property type="entry name" value="ADA"/>
    <property type="match status" value="1"/>
</dbReference>
<organism evidence="8">
    <name type="scientific">marine metagenome</name>
    <dbReference type="NCBI Taxonomy" id="408172"/>
    <lineage>
        <taxon>unclassified sequences</taxon>
        <taxon>metagenomes</taxon>
        <taxon>ecological metagenomes</taxon>
    </lineage>
</organism>
<name>A0A381THB1_9ZZZZ</name>
<evidence type="ECO:0000256" key="3">
    <source>
        <dbReference type="ARBA" id="ARBA00012784"/>
    </source>
</evidence>
<dbReference type="SUPFAM" id="SSF51556">
    <property type="entry name" value="Metallo-dependent hydrolases"/>
    <property type="match status" value="1"/>
</dbReference>
<keyword evidence="5" id="KW-0378">Hydrolase</keyword>
<evidence type="ECO:0000256" key="5">
    <source>
        <dbReference type="ARBA" id="ARBA00022801"/>
    </source>
</evidence>
<dbReference type="GO" id="GO:0006154">
    <property type="term" value="P:adenosine catabolic process"/>
    <property type="evidence" value="ECO:0007669"/>
    <property type="project" value="TreeGrafter"/>
</dbReference>
<keyword evidence="4" id="KW-0479">Metal-binding</keyword>
<gene>
    <name evidence="8" type="ORF">METZ01_LOCUS67011</name>
</gene>
<evidence type="ECO:0000256" key="4">
    <source>
        <dbReference type="ARBA" id="ARBA00022723"/>
    </source>
</evidence>
<feature type="domain" description="Adenosine deaminase" evidence="7">
    <location>
        <begin position="13"/>
        <end position="337"/>
    </location>
</feature>
<keyword evidence="6" id="KW-0862">Zinc</keyword>
<dbReference type="InterPro" id="IPR006330">
    <property type="entry name" value="Ado/ade_deaminase"/>
</dbReference>
<dbReference type="PANTHER" id="PTHR11409:SF43">
    <property type="entry name" value="ADENOSINE DEAMINASE"/>
    <property type="match status" value="1"/>
</dbReference>
<evidence type="ECO:0000256" key="2">
    <source>
        <dbReference type="ARBA" id="ARBA00006676"/>
    </source>
</evidence>
<dbReference type="GO" id="GO:0046103">
    <property type="term" value="P:inosine biosynthetic process"/>
    <property type="evidence" value="ECO:0007669"/>
    <property type="project" value="TreeGrafter"/>
</dbReference>
<evidence type="ECO:0000256" key="1">
    <source>
        <dbReference type="ARBA" id="ARBA00001947"/>
    </source>
</evidence>
<dbReference type="GO" id="GO:0004000">
    <property type="term" value="F:adenosine deaminase activity"/>
    <property type="evidence" value="ECO:0007669"/>
    <property type="project" value="TreeGrafter"/>
</dbReference>
<comment type="similarity">
    <text evidence="2">Belongs to the metallo-dependent hydrolases superfamily. Adenosine and AMP deaminases family.</text>
</comment>
<dbReference type="InterPro" id="IPR032466">
    <property type="entry name" value="Metal_Hydrolase"/>
</dbReference>
<dbReference type="PANTHER" id="PTHR11409">
    <property type="entry name" value="ADENOSINE DEAMINASE"/>
    <property type="match status" value="1"/>
</dbReference>
<accession>A0A381THB1</accession>
<protein>
    <recommendedName>
        <fullName evidence="3">adenosine deaminase</fullName>
        <ecNumber evidence="3">3.5.4.4</ecNumber>
    </recommendedName>
</protein>
<sequence length="351" mass="40018">MNTISLELIKKLPKVELHCHLDGSLRINSIIDIAKKNKIKLPTNEPNQLSKLISLNKQKVSLEDYIALFDIPLSVMQDEDSLDRISYELMEDLDSDNVYYAEIRFSPILHTKNGMTIENALNAVQKGLNRGSKKYEIKYGIIICGIRSIDPLISIELAELAVKFKNNGVVGFDLAGAEYNYPAKKHKEAFYIIRNNNVNTTVHAGEAFGPQSIHQAIHTCGANRIGHGIRLKEDPELLSYINNHRICLEICLTSNYHTGAVESIKEHPFKYYYEQGIRVSLNTDNRLISDTNLSKEYFLASQLFNLDLKDIREIIIMSMKSSFIPHQKRKQMIKKISNELENDFGIVSTYL</sequence>
<proteinExistence type="inferred from homology"/>
<comment type="cofactor">
    <cofactor evidence="1">
        <name>Zn(2+)</name>
        <dbReference type="ChEBI" id="CHEBI:29105"/>
    </cofactor>
</comment>
<dbReference type="GO" id="GO:0046872">
    <property type="term" value="F:metal ion binding"/>
    <property type="evidence" value="ECO:0007669"/>
    <property type="project" value="UniProtKB-KW"/>
</dbReference>
<dbReference type="Pfam" id="PF00962">
    <property type="entry name" value="A_deaminase"/>
    <property type="match status" value="1"/>
</dbReference>
<dbReference type="AlphaFoldDB" id="A0A381THB1"/>
<dbReference type="Gene3D" id="3.20.20.140">
    <property type="entry name" value="Metal-dependent hydrolases"/>
    <property type="match status" value="1"/>
</dbReference>
<evidence type="ECO:0000313" key="8">
    <source>
        <dbReference type="EMBL" id="SVA14157.1"/>
    </source>
</evidence>
<evidence type="ECO:0000256" key="6">
    <source>
        <dbReference type="ARBA" id="ARBA00022833"/>
    </source>
</evidence>
<reference evidence="8" key="1">
    <citation type="submission" date="2018-05" db="EMBL/GenBank/DDBJ databases">
        <authorList>
            <person name="Lanie J.A."/>
            <person name="Ng W.-L."/>
            <person name="Kazmierczak K.M."/>
            <person name="Andrzejewski T.M."/>
            <person name="Davidsen T.M."/>
            <person name="Wayne K.J."/>
            <person name="Tettelin H."/>
            <person name="Glass J.I."/>
            <person name="Rusch D."/>
            <person name="Podicherti R."/>
            <person name="Tsui H.-C.T."/>
            <person name="Winkler M.E."/>
        </authorList>
    </citation>
    <scope>NUCLEOTIDE SEQUENCE</scope>
</reference>
<evidence type="ECO:0000259" key="7">
    <source>
        <dbReference type="Pfam" id="PF00962"/>
    </source>
</evidence>
<dbReference type="InterPro" id="IPR001365">
    <property type="entry name" value="A_deaminase_dom"/>
</dbReference>
<dbReference type="EC" id="3.5.4.4" evidence="3"/>
<dbReference type="EMBL" id="UINC01004416">
    <property type="protein sequence ID" value="SVA14157.1"/>
    <property type="molecule type" value="Genomic_DNA"/>
</dbReference>